<name>A0ABU6YP91_9FABA</name>
<evidence type="ECO:0000313" key="2">
    <source>
        <dbReference type="EMBL" id="MED6211094.1"/>
    </source>
</evidence>
<proteinExistence type="predicted"/>
<sequence length="63" mass="6815">MPPPLPPPPSSAPRPPWPPPVATASAPTIPDQHLDVDGDHYTDGLAVAKCNTGPDIYRRPRRR</sequence>
<protein>
    <submittedName>
        <fullName evidence="2">Uncharacterized protein</fullName>
    </submittedName>
</protein>
<accession>A0ABU6YP91</accession>
<gene>
    <name evidence="2" type="ORF">PIB30_070261</name>
</gene>
<evidence type="ECO:0000256" key="1">
    <source>
        <dbReference type="SAM" id="MobiDB-lite"/>
    </source>
</evidence>
<dbReference type="Proteomes" id="UP001341840">
    <property type="component" value="Unassembled WGS sequence"/>
</dbReference>
<feature type="compositionally biased region" description="Pro residues" evidence="1">
    <location>
        <begin position="1"/>
        <end position="21"/>
    </location>
</feature>
<comment type="caution">
    <text evidence="2">The sequence shown here is derived from an EMBL/GenBank/DDBJ whole genome shotgun (WGS) entry which is preliminary data.</text>
</comment>
<reference evidence="2 3" key="1">
    <citation type="journal article" date="2023" name="Plants (Basel)">
        <title>Bridging the Gap: Combining Genomics and Transcriptomics Approaches to Understand Stylosanthes scabra, an Orphan Legume from the Brazilian Caatinga.</title>
        <authorList>
            <person name="Ferreira-Neto J.R.C."/>
            <person name="da Silva M.D."/>
            <person name="Binneck E."/>
            <person name="de Melo N.F."/>
            <person name="da Silva R.H."/>
            <person name="de Melo A.L.T.M."/>
            <person name="Pandolfi V."/>
            <person name="Bustamante F.O."/>
            <person name="Brasileiro-Vidal A.C."/>
            <person name="Benko-Iseppon A.M."/>
        </authorList>
    </citation>
    <scope>NUCLEOTIDE SEQUENCE [LARGE SCALE GENOMIC DNA]</scope>
    <source>
        <tissue evidence="2">Leaves</tissue>
    </source>
</reference>
<dbReference type="EMBL" id="JASCZI010242443">
    <property type="protein sequence ID" value="MED6211094.1"/>
    <property type="molecule type" value="Genomic_DNA"/>
</dbReference>
<feature type="region of interest" description="Disordered" evidence="1">
    <location>
        <begin position="1"/>
        <end position="38"/>
    </location>
</feature>
<keyword evidence="3" id="KW-1185">Reference proteome</keyword>
<organism evidence="2 3">
    <name type="scientific">Stylosanthes scabra</name>
    <dbReference type="NCBI Taxonomy" id="79078"/>
    <lineage>
        <taxon>Eukaryota</taxon>
        <taxon>Viridiplantae</taxon>
        <taxon>Streptophyta</taxon>
        <taxon>Embryophyta</taxon>
        <taxon>Tracheophyta</taxon>
        <taxon>Spermatophyta</taxon>
        <taxon>Magnoliopsida</taxon>
        <taxon>eudicotyledons</taxon>
        <taxon>Gunneridae</taxon>
        <taxon>Pentapetalae</taxon>
        <taxon>rosids</taxon>
        <taxon>fabids</taxon>
        <taxon>Fabales</taxon>
        <taxon>Fabaceae</taxon>
        <taxon>Papilionoideae</taxon>
        <taxon>50 kb inversion clade</taxon>
        <taxon>dalbergioids sensu lato</taxon>
        <taxon>Dalbergieae</taxon>
        <taxon>Pterocarpus clade</taxon>
        <taxon>Stylosanthes</taxon>
    </lineage>
</organism>
<evidence type="ECO:0000313" key="3">
    <source>
        <dbReference type="Proteomes" id="UP001341840"/>
    </source>
</evidence>